<comment type="cofactor">
    <cofactor evidence="6">
        <name>[2Fe-2S] cluster</name>
        <dbReference type="ChEBI" id="CHEBI:190135"/>
    </cofactor>
</comment>
<dbReference type="Pfam" id="PF01257">
    <property type="entry name" value="2Fe-2S_thioredx"/>
    <property type="match status" value="1"/>
</dbReference>
<dbReference type="PANTHER" id="PTHR43342:SF1">
    <property type="entry name" value="BIFURCATING [FEFE] HYDROGENASE GAMMA SUBUNIT"/>
    <property type="match status" value="1"/>
</dbReference>
<dbReference type="CDD" id="cd03064">
    <property type="entry name" value="TRX_Fd_NuoE"/>
    <property type="match status" value="1"/>
</dbReference>
<keyword evidence="4 7" id="KW-0408">Iron</keyword>
<dbReference type="InterPro" id="IPR002023">
    <property type="entry name" value="NuoE-like"/>
</dbReference>
<dbReference type="NCBIfam" id="TIGR01958">
    <property type="entry name" value="nuoE_fam"/>
    <property type="match status" value="1"/>
</dbReference>
<dbReference type="InterPro" id="IPR036249">
    <property type="entry name" value="Thioredoxin-like_sf"/>
</dbReference>
<feature type="binding site" evidence="7">
    <location>
        <position position="80"/>
    </location>
    <ligand>
        <name>[2Fe-2S] cluster</name>
        <dbReference type="ChEBI" id="CHEBI:190135"/>
    </ligand>
</feature>
<dbReference type="EC" id="1.6.5.11" evidence="8"/>
<dbReference type="InterPro" id="IPR028431">
    <property type="entry name" value="NADP_DH_HndA-like"/>
</dbReference>
<accession>A0A7V0LUH0</accession>
<dbReference type="NCBIfam" id="NF005722">
    <property type="entry name" value="PRK07539.1-2"/>
    <property type="match status" value="1"/>
</dbReference>
<keyword evidence="3 7" id="KW-0479">Metal-binding</keyword>
<dbReference type="GO" id="GO:0051537">
    <property type="term" value="F:2 iron, 2 sulfur cluster binding"/>
    <property type="evidence" value="ECO:0007669"/>
    <property type="project" value="UniProtKB-KW"/>
</dbReference>
<dbReference type="AlphaFoldDB" id="A0A7V0LUH0"/>
<keyword evidence="5 7" id="KW-0411">Iron-sulfur</keyword>
<sequence length="152" mass="17261">MKREEILQKYTPELENILFILHDLQDNNPQHYLSKEDLEAVANYLNVPYSYVHGVATFYSMFSLKPRGKYIIRVCESPACHLMGSSNIVYELAKLLGIGIGETTSDGLFTLELSSCLGVCGVAPAMMINDEVYGNLTPEKIRQIIEEKRRER</sequence>
<dbReference type="EMBL" id="DRDR01000123">
    <property type="protein sequence ID" value="HDL60378.1"/>
    <property type="molecule type" value="Genomic_DNA"/>
</dbReference>
<feature type="binding site" evidence="7">
    <location>
        <position position="75"/>
    </location>
    <ligand>
        <name>[2Fe-2S] cluster</name>
        <dbReference type="ChEBI" id="CHEBI:190135"/>
    </ligand>
</feature>
<comment type="caution">
    <text evidence="8">The sequence shown here is derived from an EMBL/GenBank/DDBJ whole genome shotgun (WGS) entry which is preliminary data.</text>
</comment>
<reference evidence="8" key="1">
    <citation type="journal article" date="2020" name="mSystems">
        <title>Genome- and Community-Level Interaction Insights into Carbon Utilization and Element Cycling Functions of Hydrothermarchaeota in Hydrothermal Sediment.</title>
        <authorList>
            <person name="Zhou Z."/>
            <person name="Liu Y."/>
            <person name="Xu W."/>
            <person name="Pan J."/>
            <person name="Luo Z.H."/>
            <person name="Li M."/>
        </authorList>
    </citation>
    <scope>NUCLEOTIDE SEQUENCE [LARGE SCALE GENOMIC DNA]</scope>
    <source>
        <strain evidence="8">HyVt-28</strain>
    </source>
</reference>
<evidence type="ECO:0000256" key="4">
    <source>
        <dbReference type="ARBA" id="ARBA00023004"/>
    </source>
</evidence>
<protein>
    <submittedName>
        <fullName evidence="8">NADH-quinone oxidoreductase subunit NuoE</fullName>
        <ecNumber evidence="8">1.6.5.11</ecNumber>
    </submittedName>
</protein>
<dbReference type="GO" id="GO:0016491">
    <property type="term" value="F:oxidoreductase activity"/>
    <property type="evidence" value="ECO:0007669"/>
    <property type="project" value="UniProtKB-KW"/>
</dbReference>
<dbReference type="InterPro" id="IPR042128">
    <property type="entry name" value="NuoE_dom"/>
</dbReference>
<gene>
    <name evidence="8" type="primary">nuoE</name>
    <name evidence="8" type="ORF">ENH14_02860</name>
</gene>
<evidence type="ECO:0000256" key="3">
    <source>
        <dbReference type="ARBA" id="ARBA00022723"/>
    </source>
</evidence>
<keyword evidence="8" id="KW-0560">Oxidoreductase</keyword>
<comment type="similarity">
    <text evidence="1">Belongs to the complex I 24 kDa subunit family.</text>
</comment>
<keyword evidence="2 7" id="KW-0001">2Fe-2S</keyword>
<dbReference type="InterPro" id="IPR041921">
    <property type="entry name" value="NuoE_N"/>
</dbReference>
<evidence type="ECO:0000256" key="1">
    <source>
        <dbReference type="ARBA" id="ARBA00010643"/>
    </source>
</evidence>
<evidence type="ECO:0000313" key="8">
    <source>
        <dbReference type="EMBL" id="HDL60378.1"/>
    </source>
</evidence>
<dbReference type="FunFam" id="3.40.30.10:FF:000015">
    <property type="entry name" value="NADH-quinone oxidoreductase subunit E"/>
    <property type="match status" value="1"/>
</dbReference>
<comment type="cofactor">
    <cofactor evidence="7">
        <name>[2Fe-2S] cluster</name>
        <dbReference type="ChEBI" id="CHEBI:190135"/>
    </cofactor>
    <text evidence="7">Binds 1 [2Fe-2S] cluster.</text>
</comment>
<dbReference type="Proteomes" id="UP000886381">
    <property type="component" value="Unassembled WGS sequence"/>
</dbReference>
<dbReference type="GO" id="GO:0046872">
    <property type="term" value="F:metal ion binding"/>
    <property type="evidence" value="ECO:0007669"/>
    <property type="project" value="UniProtKB-KW"/>
</dbReference>
<organism evidence="8">
    <name type="scientific">candidate division WOR-3 bacterium</name>
    <dbReference type="NCBI Taxonomy" id="2052148"/>
    <lineage>
        <taxon>Bacteria</taxon>
        <taxon>Bacteria division WOR-3</taxon>
    </lineage>
</organism>
<dbReference type="Gene3D" id="3.40.30.10">
    <property type="entry name" value="Glutaredoxin"/>
    <property type="match status" value="1"/>
</dbReference>
<evidence type="ECO:0000256" key="6">
    <source>
        <dbReference type="ARBA" id="ARBA00034078"/>
    </source>
</evidence>
<feature type="binding site" evidence="7">
    <location>
        <position position="116"/>
    </location>
    <ligand>
        <name>[2Fe-2S] cluster</name>
        <dbReference type="ChEBI" id="CHEBI:190135"/>
    </ligand>
</feature>
<evidence type="ECO:0000256" key="2">
    <source>
        <dbReference type="ARBA" id="ARBA00022714"/>
    </source>
</evidence>
<feature type="binding site" evidence="7">
    <location>
        <position position="120"/>
    </location>
    <ligand>
        <name>[2Fe-2S] cluster</name>
        <dbReference type="ChEBI" id="CHEBI:190135"/>
    </ligand>
</feature>
<evidence type="ECO:0000256" key="5">
    <source>
        <dbReference type="ARBA" id="ARBA00023014"/>
    </source>
</evidence>
<proteinExistence type="inferred from homology"/>
<dbReference type="SUPFAM" id="SSF52833">
    <property type="entry name" value="Thioredoxin-like"/>
    <property type="match status" value="1"/>
</dbReference>
<dbReference type="Gene3D" id="1.10.10.1590">
    <property type="entry name" value="NADH-quinone oxidoreductase subunit E"/>
    <property type="match status" value="1"/>
</dbReference>
<dbReference type="PROSITE" id="PS01099">
    <property type="entry name" value="COMPLEX1_24K"/>
    <property type="match status" value="1"/>
</dbReference>
<dbReference type="PANTHER" id="PTHR43342">
    <property type="entry name" value="NADH-QUINONE OXIDOREDUCTASE, E SUBUNIT"/>
    <property type="match status" value="1"/>
</dbReference>
<evidence type="ECO:0000256" key="7">
    <source>
        <dbReference type="PIRSR" id="PIRSR000216-1"/>
    </source>
</evidence>
<name>A0A7V0LUH0_UNCW3</name>
<dbReference type="PIRSF" id="PIRSF000216">
    <property type="entry name" value="NADH_DH_24kDa"/>
    <property type="match status" value="1"/>
</dbReference>